<sequence length="307" mass="35433">MTEKYGDMDLVVEVQVKGRRALDLRRDQSRPDYLRTYQPDLEKALNALGLPFPDKYLANRNDDSIECVYRHDRLDTKLCDMFNIGIHNARRSQRYLDRLEISSVSLRGAGSPRLLDSSSWTSRPDPIKPVQFLGRPSDRPSITRTNQSSTPSEKPQSRFIDITASDGPHNSMDGSQNAHDVSEEDHSLDVLEATRRELSATRRVISFLEVREDLIMHQLGITTEFHKAPNPSSLAITLSHEDEELHNLYRRLDTLRGDNYKLRQELEYEQDHNHQIERIIENLKQGRMKDYIVNAAQVKEALGRLSR</sequence>
<evidence type="ECO:0000313" key="2">
    <source>
        <dbReference type="EMBL" id="KAK7691556.1"/>
    </source>
</evidence>
<feature type="region of interest" description="Disordered" evidence="1">
    <location>
        <begin position="111"/>
        <end position="184"/>
    </location>
</feature>
<reference evidence="2 3" key="1">
    <citation type="submission" date="2022-09" db="EMBL/GenBank/DDBJ databases">
        <authorList>
            <person name="Palmer J.M."/>
        </authorList>
    </citation>
    <scope>NUCLEOTIDE SEQUENCE [LARGE SCALE GENOMIC DNA]</scope>
    <source>
        <strain evidence="2 3">DSM 7382</strain>
    </source>
</reference>
<comment type="caution">
    <text evidence="2">The sequence shown here is derived from an EMBL/GenBank/DDBJ whole genome shotgun (WGS) entry which is preliminary data.</text>
</comment>
<feature type="compositionally biased region" description="Polar residues" evidence="1">
    <location>
        <begin position="140"/>
        <end position="154"/>
    </location>
</feature>
<dbReference type="EMBL" id="JASBNA010000005">
    <property type="protein sequence ID" value="KAK7691556.1"/>
    <property type="molecule type" value="Genomic_DNA"/>
</dbReference>
<proteinExistence type="predicted"/>
<protein>
    <submittedName>
        <fullName evidence="2">Uncharacterized protein</fullName>
    </submittedName>
</protein>
<accession>A0AAW0GFP5</accession>
<evidence type="ECO:0000256" key="1">
    <source>
        <dbReference type="SAM" id="MobiDB-lite"/>
    </source>
</evidence>
<name>A0AAW0GFP5_9APHY</name>
<evidence type="ECO:0000313" key="3">
    <source>
        <dbReference type="Proteomes" id="UP001385951"/>
    </source>
</evidence>
<dbReference type="Proteomes" id="UP001385951">
    <property type="component" value="Unassembled WGS sequence"/>
</dbReference>
<gene>
    <name evidence="2" type="ORF">QCA50_004955</name>
</gene>
<dbReference type="AlphaFoldDB" id="A0AAW0GFP5"/>
<keyword evidence="3" id="KW-1185">Reference proteome</keyword>
<organism evidence="2 3">
    <name type="scientific">Cerrena zonata</name>
    <dbReference type="NCBI Taxonomy" id="2478898"/>
    <lineage>
        <taxon>Eukaryota</taxon>
        <taxon>Fungi</taxon>
        <taxon>Dikarya</taxon>
        <taxon>Basidiomycota</taxon>
        <taxon>Agaricomycotina</taxon>
        <taxon>Agaricomycetes</taxon>
        <taxon>Polyporales</taxon>
        <taxon>Cerrenaceae</taxon>
        <taxon>Cerrena</taxon>
    </lineage>
</organism>